<feature type="transmembrane region" description="Helical" evidence="6">
    <location>
        <begin position="32"/>
        <end position="51"/>
    </location>
</feature>
<dbReference type="RefSeq" id="WP_264891631.1">
    <property type="nucleotide sequence ID" value="NZ_CP110257.1"/>
</dbReference>
<keyword evidence="9" id="KW-1185">Reference proteome</keyword>
<evidence type="ECO:0000313" key="8">
    <source>
        <dbReference type="EMBL" id="UZD54062.1"/>
    </source>
</evidence>
<reference evidence="8" key="1">
    <citation type="submission" date="2022-10" db="EMBL/GenBank/DDBJ databases">
        <title>Complete genome sequence of Schlegelella aquatica LMG 23380.</title>
        <authorList>
            <person name="Musilova J."/>
            <person name="Kourilova X."/>
            <person name="Bezdicek M."/>
            <person name="Hermankova K."/>
            <person name="Obruca S."/>
            <person name="Sedlar K."/>
        </authorList>
    </citation>
    <scope>NUCLEOTIDE SEQUENCE</scope>
    <source>
        <strain evidence="8">LMG 23380</strain>
    </source>
</reference>
<keyword evidence="5 6" id="KW-0472">Membrane</keyword>
<feature type="transmembrane region" description="Helical" evidence="6">
    <location>
        <begin position="93"/>
        <end position="113"/>
    </location>
</feature>
<keyword evidence="4 6" id="KW-1133">Transmembrane helix</keyword>
<feature type="transmembrane region" description="Helical" evidence="6">
    <location>
        <begin position="238"/>
        <end position="257"/>
    </location>
</feature>
<evidence type="ECO:0000256" key="5">
    <source>
        <dbReference type="ARBA" id="ARBA00023136"/>
    </source>
</evidence>
<accession>A0ABY6MNI2</accession>
<comment type="subcellular location">
    <subcellularLocation>
        <location evidence="1">Cell membrane</location>
        <topology evidence="1">Multi-pass membrane protein</topology>
    </subcellularLocation>
</comment>
<dbReference type="EMBL" id="CP110257">
    <property type="protein sequence ID" value="UZD54062.1"/>
    <property type="molecule type" value="Genomic_DNA"/>
</dbReference>
<feature type="transmembrane region" description="Helical" evidence="6">
    <location>
        <begin position="134"/>
        <end position="154"/>
    </location>
</feature>
<feature type="transmembrane region" description="Helical" evidence="6">
    <location>
        <begin position="166"/>
        <end position="186"/>
    </location>
</feature>
<protein>
    <submittedName>
        <fullName evidence="8">Cytochrome c oxidase assembly protein</fullName>
    </submittedName>
</protein>
<feature type="signal peptide" evidence="7">
    <location>
        <begin position="1"/>
        <end position="22"/>
    </location>
</feature>
<proteinExistence type="predicted"/>
<feature type="transmembrane region" description="Helical" evidence="6">
    <location>
        <begin position="198"/>
        <end position="218"/>
    </location>
</feature>
<evidence type="ECO:0000256" key="7">
    <source>
        <dbReference type="SAM" id="SignalP"/>
    </source>
</evidence>
<evidence type="ECO:0000256" key="1">
    <source>
        <dbReference type="ARBA" id="ARBA00004651"/>
    </source>
</evidence>
<evidence type="ECO:0000256" key="6">
    <source>
        <dbReference type="SAM" id="Phobius"/>
    </source>
</evidence>
<dbReference type="Proteomes" id="UP001163266">
    <property type="component" value="Chromosome"/>
</dbReference>
<feature type="transmembrane region" description="Helical" evidence="6">
    <location>
        <begin position="63"/>
        <end position="81"/>
    </location>
</feature>
<name>A0ABY6MNI2_9BURK</name>
<dbReference type="InterPro" id="IPR019108">
    <property type="entry name" value="Caa3_assmbl_CtaG-rel"/>
</dbReference>
<gene>
    <name evidence="8" type="ORF">OMP39_10270</name>
</gene>
<feature type="chain" id="PRO_5045543714" evidence="7">
    <location>
        <begin position="23"/>
        <end position="269"/>
    </location>
</feature>
<keyword evidence="3 6" id="KW-0812">Transmembrane</keyword>
<evidence type="ECO:0000256" key="3">
    <source>
        <dbReference type="ARBA" id="ARBA00022692"/>
    </source>
</evidence>
<evidence type="ECO:0000256" key="4">
    <source>
        <dbReference type="ARBA" id="ARBA00022989"/>
    </source>
</evidence>
<keyword evidence="2" id="KW-1003">Cell membrane</keyword>
<keyword evidence="7" id="KW-0732">Signal</keyword>
<evidence type="ECO:0000313" key="9">
    <source>
        <dbReference type="Proteomes" id="UP001163266"/>
    </source>
</evidence>
<dbReference type="Pfam" id="PF09678">
    <property type="entry name" value="Caa3_CtaG"/>
    <property type="match status" value="1"/>
</dbReference>
<sequence>MRPLARLTLAAGASLASGPVAAHGGWQGGVEHAPAWLLQALYVLAWVGHALGAARVPARPAQALAFHTALLLAGVALFGPLDDWAAHSTAMHMVQHMVLIVGVAPLLVVAQPLPQWRACFGRLPVALARGPLRLAAAPMAAATVHALALWAWHAPGPYTAALLHEGWHVLEHASFLLTAWIFWWSVWRAPAARGLGALAALLFTLMHTGLLGALLTFAPQPLYLRESRDLWDQQLAGLVMWVPGGLAYLAAAAWSAARLLDRADRRAPG</sequence>
<organism evidence="8 9">
    <name type="scientific">Caldimonas aquatica</name>
    <dbReference type="NCBI Taxonomy" id="376175"/>
    <lineage>
        <taxon>Bacteria</taxon>
        <taxon>Pseudomonadati</taxon>
        <taxon>Pseudomonadota</taxon>
        <taxon>Betaproteobacteria</taxon>
        <taxon>Burkholderiales</taxon>
        <taxon>Sphaerotilaceae</taxon>
        <taxon>Caldimonas</taxon>
    </lineage>
</organism>
<evidence type="ECO:0000256" key="2">
    <source>
        <dbReference type="ARBA" id="ARBA00022475"/>
    </source>
</evidence>